<dbReference type="GO" id="GO:0003677">
    <property type="term" value="F:DNA binding"/>
    <property type="evidence" value="ECO:0007669"/>
    <property type="project" value="UniProtKB-KW"/>
</dbReference>
<dbReference type="Proteomes" id="UP000028999">
    <property type="component" value="Unassembled WGS sequence"/>
</dbReference>
<dbReference type="SMR" id="A0A078FSL9"/>
<dbReference type="GO" id="GO:0003700">
    <property type="term" value="F:DNA-binding transcription factor activity"/>
    <property type="evidence" value="ECO:0000318"/>
    <property type="project" value="GO_Central"/>
</dbReference>
<gene>
    <name evidence="9" type="primary">BnaA04g12020D</name>
    <name evidence="9" type="ORF">GSBRNA2T00090272001</name>
</gene>
<dbReference type="InterPro" id="IPR004827">
    <property type="entry name" value="bZIP"/>
</dbReference>
<evidence type="ECO:0000256" key="5">
    <source>
        <dbReference type="ARBA" id="ARBA00023242"/>
    </source>
</evidence>
<feature type="compositionally biased region" description="Low complexity" evidence="7">
    <location>
        <begin position="67"/>
        <end position="89"/>
    </location>
</feature>
<dbReference type="GO" id="GO:0005634">
    <property type="term" value="C:nucleus"/>
    <property type="evidence" value="ECO:0000318"/>
    <property type="project" value="GO_Central"/>
</dbReference>
<evidence type="ECO:0000256" key="2">
    <source>
        <dbReference type="ARBA" id="ARBA00023015"/>
    </source>
</evidence>
<feature type="coiled-coil region" evidence="6">
    <location>
        <begin position="321"/>
        <end position="376"/>
    </location>
</feature>
<keyword evidence="5" id="KW-0539">Nucleus</keyword>
<keyword evidence="6" id="KW-0175">Coiled coil</keyword>
<evidence type="ECO:0000256" key="1">
    <source>
        <dbReference type="ARBA" id="ARBA00004123"/>
    </source>
</evidence>
<proteinExistence type="predicted"/>
<dbReference type="OMA" id="DGRMPKG"/>
<dbReference type="PANTHER" id="PTHR13690:SF159">
    <property type="entry name" value="BZIP TRANSCRIPTION FACTOR 30"/>
    <property type="match status" value="1"/>
</dbReference>
<feature type="compositionally biased region" description="Low complexity" evidence="7">
    <location>
        <begin position="427"/>
        <end position="444"/>
    </location>
</feature>
<dbReference type="AlphaFoldDB" id="A0A078FSL9"/>
<dbReference type="InterPro" id="IPR044759">
    <property type="entry name" value="bZIP_RF2"/>
</dbReference>
<organism evidence="9 10">
    <name type="scientific">Brassica napus</name>
    <name type="common">Rape</name>
    <dbReference type="NCBI Taxonomy" id="3708"/>
    <lineage>
        <taxon>Eukaryota</taxon>
        <taxon>Viridiplantae</taxon>
        <taxon>Streptophyta</taxon>
        <taxon>Embryophyta</taxon>
        <taxon>Tracheophyta</taxon>
        <taxon>Spermatophyta</taxon>
        <taxon>Magnoliopsida</taxon>
        <taxon>eudicotyledons</taxon>
        <taxon>Gunneridae</taxon>
        <taxon>Pentapetalae</taxon>
        <taxon>rosids</taxon>
        <taxon>malvids</taxon>
        <taxon>Brassicales</taxon>
        <taxon>Brassicaceae</taxon>
        <taxon>Brassiceae</taxon>
        <taxon>Brassica</taxon>
    </lineage>
</organism>
<evidence type="ECO:0000313" key="10">
    <source>
        <dbReference type="Proteomes" id="UP000028999"/>
    </source>
</evidence>
<dbReference type="PROSITE" id="PS50217">
    <property type="entry name" value="BZIP"/>
    <property type="match status" value="1"/>
</dbReference>
<keyword evidence="2" id="KW-0805">Transcription regulation</keyword>
<accession>A0A078FSL9</accession>
<keyword evidence="3" id="KW-0238">DNA-binding</keyword>
<sequence length="444" mass="47908">MQRATSSSSSIPKQPLPITPNHHLNPPLLRSPQPFSADGAGNRVGAPPPIPSYSQIPATLQLKHSRSTSQPSSFFSFDSLPPLNPSPVSVDERNGAGFSPSLPPSPFTMCHSSSRMVGGGGDGENLPPRKSHRRSNSDVTFGFSSVMSPPLIPSRSLERSVSGGGEASSDCEAMDDVFRAYMNLDNIDVLNSFGGNETVDSSGTRKSSSDSEGESSAKVSSGVKRRAGGDIAPTGRHCRSVSMDSGFMGKLDFGGDEKLPVKASPTNSGEGNSSVEFGNSEFTAAEMKKISADEKLAEIVMADPKRVKRILANRVSAARSKERKTQYMAELEHKVQTLQSEATTLSAQLTHLQRDSMGLTNQNNELKFRLQAMEQQAQLRDALSEKLTEEVQRLKMVIGETSSRSSSSSSRRESNISKTTLSPEMFQQLSISQQQMQHSKAQIK</sequence>
<protein>
    <submittedName>
        <fullName evidence="9">BnaA04g12020D protein</fullName>
    </submittedName>
</protein>
<dbReference type="PaxDb" id="3708-A0A078FSL9"/>
<feature type="compositionally biased region" description="Polar residues" evidence="7">
    <location>
        <begin position="1"/>
        <end position="12"/>
    </location>
</feature>
<dbReference type="SUPFAM" id="SSF57959">
    <property type="entry name" value="Leucine zipper domain"/>
    <property type="match status" value="1"/>
</dbReference>
<reference evidence="9 10" key="1">
    <citation type="journal article" date="2014" name="Science">
        <title>Plant genetics. Early allopolyploid evolution in the post-Neolithic Brassica napus oilseed genome.</title>
        <authorList>
            <person name="Chalhoub B."/>
            <person name="Denoeud F."/>
            <person name="Liu S."/>
            <person name="Parkin I.A."/>
            <person name="Tang H."/>
            <person name="Wang X."/>
            <person name="Chiquet J."/>
            <person name="Belcram H."/>
            <person name="Tong C."/>
            <person name="Samans B."/>
            <person name="Correa M."/>
            <person name="Da Silva C."/>
            <person name="Just J."/>
            <person name="Falentin C."/>
            <person name="Koh C.S."/>
            <person name="Le Clainche I."/>
            <person name="Bernard M."/>
            <person name="Bento P."/>
            <person name="Noel B."/>
            <person name="Labadie K."/>
            <person name="Alberti A."/>
            <person name="Charles M."/>
            <person name="Arnaud D."/>
            <person name="Guo H."/>
            <person name="Daviaud C."/>
            <person name="Alamery S."/>
            <person name="Jabbari K."/>
            <person name="Zhao M."/>
            <person name="Edger P.P."/>
            <person name="Chelaifa H."/>
            <person name="Tack D."/>
            <person name="Lassalle G."/>
            <person name="Mestiri I."/>
            <person name="Schnel N."/>
            <person name="Le Paslier M.C."/>
            <person name="Fan G."/>
            <person name="Renault V."/>
            <person name="Bayer P.E."/>
            <person name="Golicz A.A."/>
            <person name="Manoli S."/>
            <person name="Lee T.H."/>
            <person name="Thi V.H."/>
            <person name="Chalabi S."/>
            <person name="Hu Q."/>
            <person name="Fan C."/>
            <person name="Tollenaere R."/>
            <person name="Lu Y."/>
            <person name="Battail C."/>
            <person name="Shen J."/>
            <person name="Sidebottom C.H."/>
            <person name="Wang X."/>
            <person name="Canaguier A."/>
            <person name="Chauveau A."/>
            <person name="Berard A."/>
            <person name="Deniot G."/>
            <person name="Guan M."/>
            <person name="Liu Z."/>
            <person name="Sun F."/>
            <person name="Lim Y.P."/>
            <person name="Lyons E."/>
            <person name="Town C.D."/>
            <person name="Bancroft I."/>
            <person name="Wang X."/>
            <person name="Meng J."/>
            <person name="Ma J."/>
            <person name="Pires J.C."/>
            <person name="King G.J."/>
            <person name="Brunel D."/>
            <person name="Delourme R."/>
            <person name="Renard M."/>
            <person name="Aury J.M."/>
            <person name="Adams K.L."/>
            <person name="Batley J."/>
            <person name="Snowdon R.J."/>
            <person name="Tost J."/>
            <person name="Edwards D."/>
            <person name="Zhou Y."/>
            <person name="Hua W."/>
            <person name="Sharpe A.G."/>
            <person name="Paterson A.H."/>
            <person name="Guan C."/>
            <person name="Wincker P."/>
        </authorList>
    </citation>
    <scope>NUCLEOTIDE SEQUENCE [LARGE SCALE GENOMIC DNA]</scope>
    <source>
        <strain evidence="10">cv. Darmor-bzh</strain>
    </source>
</reference>
<feature type="region of interest" description="Disordered" evidence="7">
    <location>
        <begin position="397"/>
        <end position="444"/>
    </location>
</feature>
<dbReference type="PANTHER" id="PTHR13690">
    <property type="entry name" value="TRANSCRIPTION FACTOR POSF21-RELATED"/>
    <property type="match status" value="1"/>
</dbReference>
<evidence type="ECO:0000256" key="3">
    <source>
        <dbReference type="ARBA" id="ARBA00023125"/>
    </source>
</evidence>
<feature type="compositionally biased region" description="Polar residues" evidence="7">
    <location>
        <begin position="137"/>
        <end position="147"/>
    </location>
</feature>
<evidence type="ECO:0000256" key="6">
    <source>
        <dbReference type="SAM" id="Coils"/>
    </source>
</evidence>
<dbReference type="FunFam" id="1.20.5.170:FF:000009">
    <property type="entry name" value="probable transcription factor PosF21"/>
    <property type="match status" value="1"/>
</dbReference>
<evidence type="ECO:0000313" key="9">
    <source>
        <dbReference type="EMBL" id="CDY15909.1"/>
    </source>
</evidence>
<feature type="region of interest" description="Disordered" evidence="7">
    <location>
        <begin position="194"/>
        <end position="240"/>
    </location>
</feature>
<evidence type="ECO:0000256" key="7">
    <source>
        <dbReference type="SAM" id="MobiDB-lite"/>
    </source>
</evidence>
<keyword evidence="10" id="KW-1185">Reference proteome</keyword>
<dbReference type="InterPro" id="IPR046347">
    <property type="entry name" value="bZIP_sf"/>
</dbReference>
<dbReference type="CDD" id="cd14703">
    <property type="entry name" value="bZIP_plant_RF2"/>
    <property type="match status" value="1"/>
</dbReference>
<keyword evidence="4" id="KW-0804">Transcription</keyword>
<dbReference type="Pfam" id="PF00170">
    <property type="entry name" value="bZIP_1"/>
    <property type="match status" value="1"/>
</dbReference>
<dbReference type="Gramene" id="CDY15909">
    <property type="protein sequence ID" value="CDY15909"/>
    <property type="gene ID" value="GSBRNA2T00090272001"/>
</dbReference>
<feature type="region of interest" description="Disordered" evidence="7">
    <location>
        <begin position="1"/>
        <end position="169"/>
    </location>
</feature>
<dbReference type="SMART" id="SM00338">
    <property type="entry name" value="BRLZ"/>
    <property type="match status" value="1"/>
</dbReference>
<evidence type="ECO:0000256" key="4">
    <source>
        <dbReference type="ARBA" id="ARBA00023163"/>
    </source>
</evidence>
<dbReference type="EMBL" id="LK032059">
    <property type="protein sequence ID" value="CDY15909.1"/>
    <property type="molecule type" value="Genomic_DNA"/>
</dbReference>
<dbReference type="Gene3D" id="1.20.5.170">
    <property type="match status" value="1"/>
</dbReference>
<evidence type="ECO:0000259" key="8">
    <source>
        <dbReference type="PROSITE" id="PS50217"/>
    </source>
</evidence>
<comment type="subcellular location">
    <subcellularLocation>
        <location evidence="1">Nucleus</location>
    </subcellularLocation>
</comment>
<feature type="domain" description="BZIP" evidence="8">
    <location>
        <begin position="303"/>
        <end position="366"/>
    </location>
</feature>
<name>A0A078FSL9_BRANA</name>